<keyword evidence="7" id="KW-0833">Ubl conjugation pathway</keyword>
<evidence type="ECO:0000256" key="4">
    <source>
        <dbReference type="ARBA" id="ARBA00022679"/>
    </source>
</evidence>
<dbReference type="GO" id="GO:0005634">
    <property type="term" value="C:nucleus"/>
    <property type="evidence" value="ECO:0007669"/>
    <property type="project" value="UniProtKB-SubCell"/>
</dbReference>
<protein>
    <recommendedName>
        <fullName evidence="12">SP-RING-type domain-containing protein</fullName>
    </recommendedName>
</protein>
<dbReference type="InterPro" id="IPR026846">
    <property type="entry name" value="Nse2(Mms21)"/>
</dbReference>
<evidence type="ECO:0000256" key="10">
    <source>
        <dbReference type="PROSITE-ProRule" id="PRU00452"/>
    </source>
</evidence>
<dbReference type="PROSITE" id="PS51044">
    <property type="entry name" value="ZF_SP_RING"/>
    <property type="match status" value="1"/>
</dbReference>
<evidence type="ECO:0000313" key="14">
    <source>
        <dbReference type="Proteomes" id="UP001165065"/>
    </source>
</evidence>
<keyword evidence="6 10" id="KW-0863">Zinc-finger</keyword>
<feature type="region of interest" description="Disordered" evidence="11">
    <location>
        <begin position="82"/>
        <end position="102"/>
    </location>
</feature>
<name>A0A9W7GHQ4_9STRA</name>
<comment type="subcellular location">
    <subcellularLocation>
        <location evidence="1">Nucleus</location>
    </subcellularLocation>
</comment>
<proteinExistence type="inferred from homology"/>
<dbReference type="AlphaFoldDB" id="A0A9W7GHQ4"/>
<dbReference type="InterPro" id="IPR013083">
    <property type="entry name" value="Znf_RING/FYVE/PHD"/>
</dbReference>
<gene>
    <name evidence="13" type="ORF">TrCOL_g4966</name>
</gene>
<keyword evidence="8" id="KW-0862">Zinc</keyword>
<feature type="region of interest" description="Disordered" evidence="11">
    <location>
        <begin position="245"/>
        <end position="267"/>
    </location>
</feature>
<evidence type="ECO:0000256" key="6">
    <source>
        <dbReference type="ARBA" id="ARBA00022771"/>
    </source>
</evidence>
<keyword evidence="4" id="KW-0808">Transferase</keyword>
<dbReference type="GO" id="GO:0008270">
    <property type="term" value="F:zinc ion binding"/>
    <property type="evidence" value="ECO:0007669"/>
    <property type="project" value="UniProtKB-KW"/>
</dbReference>
<dbReference type="PANTHER" id="PTHR21330">
    <property type="entry name" value="E3 SUMO-PROTEIN LIGASE NSE2"/>
    <property type="match status" value="1"/>
</dbReference>
<reference evidence="14" key="1">
    <citation type="journal article" date="2023" name="Commun. Biol.">
        <title>Genome analysis of Parmales, the sister group of diatoms, reveals the evolutionary specialization of diatoms from phago-mixotrophs to photoautotrophs.</title>
        <authorList>
            <person name="Ban H."/>
            <person name="Sato S."/>
            <person name="Yoshikawa S."/>
            <person name="Yamada K."/>
            <person name="Nakamura Y."/>
            <person name="Ichinomiya M."/>
            <person name="Sato N."/>
            <person name="Blanc-Mathieu R."/>
            <person name="Endo H."/>
            <person name="Kuwata A."/>
            <person name="Ogata H."/>
        </authorList>
    </citation>
    <scope>NUCLEOTIDE SEQUENCE [LARGE SCALE GENOMIC DNA]</scope>
</reference>
<dbReference type="PANTHER" id="PTHR21330:SF1">
    <property type="entry name" value="E3 SUMO-PROTEIN LIGASE NSE2"/>
    <property type="match status" value="1"/>
</dbReference>
<keyword evidence="9" id="KW-0539">Nucleus</keyword>
<dbReference type="GO" id="GO:0000724">
    <property type="term" value="P:double-strand break repair via homologous recombination"/>
    <property type="evidence" value="ECO:0007669"/>
    <property type="project" value="InterPro"/>
</dbReference>
<evidence type="ECO:0000256" key="1">
    <source>
        <dbReference type="ARBA" id="ARBA00004123"/>
    </source>
</evidence>
<evidence type="ECO:0000313" key="13">
    <source>
        <dbReference type="EMBL" id="GMI46111.1"/>
    </source>
</evidence>
<comment type="pathway">
    <text evidence="2">Protein modification; protein sumoylation.</text>
</comment>
<sequence>MPSNVTDLAIGDILKNEQEYKQGFKGTRSNLYNLAELIGECEDGILGEKYLDQVKLDIMKADGDACRGILEVDDMLGSVREMKSKNESRPDPPPPSVTADLKGASSCFVPRDSCDFTAFMRTAVENKKTIGDAKVKGDSRISALSKMLGVEWNGKRKRGGGDDDDDIQVVGGNKEEELKCPMTRQFFVNPMRNTVCNHTVDQQSIDQLRKARKTHCANPGCSNKTKGVDQKYFVEDEDMKLRIQSWKRRKEKEEKKRRQEEEEDDVL</sequence>
<feature type="domain" description="SP-RING-type" evidence="12">
    <location>
        <begin position="163"/>
        <end position="254"/>
    </location>
</feature>
<dbReference type="GO" id="GO:0030915">
    <property type="term" value="C:Smc5-Smc6 complex"/>
    <property type="evidence" value="ECO:0007669"/>
    <property type="project" value="InterPro"/>
</dbReference>
<dbReference type="SUPFAM" id="SSF57850">
    <property type="entry name" value="RING/U-box"/>
    <property type="match status" value="1"/>
</dbReference>
<evidence type="ECO:0000256" key="5">
    <source>
        <dbReference type="ARBA" id="ARBA00022723"/>
    </source>
</evidence>
<comment type="caution">
    <text evidence="13">The sequence shown here is derived from an EMBL/GenBank/DDBJ whole genome shotgun (WGS) entry which is preliminary data.</text>
</comment>
<accession>A0A9W7GHQ4</accession>
<keyword evidence="5" id="KW-0479">Metal-binding</keyword>
<dbReference type="Gene3D" id="3.30.40.10">
    <property type="entry name" value="Zinc/RING finger domain, C3HC4 (zinc finger)"/>
    <property type="match status" value="1"/>
</dbReference>
<dbReference type="InterPro" id="IPR004181">
    <property type="entry name" value="Znf_MIZ"/>
</dbReference>
<dbReference type="GO" id="GO:0016925">
    <property type="term" value="P:protein sumoylation"/>
    <property type="evidence" value="ECO:0007669"/>
    <property type="project" value="TreeGrafter"/>
</dbReference>
<evidence type="ECO:0000256" key="2">
    <source>
        <dbReference type="ARBA" id="ARBA00004718"/>
    </source>
</evidence>
<evidence type="ECO:0000256" key="3">
    <source>
        <dbReference type="ARBA" id="ARBA00008212"/>
    </source>
</evidence>
<organism evidence="13 14">
    <name type="scientific">Triparma columacea</name>
    <dbReference type="NCBI Taxonomy" id="722753"/>
    <lineage>
        <taxon>Eukaryota</taxon>
        <taxon>Sar</taxon>
        <taxon>Stramenopiles</taxon>
        <taxon>Ochrophyta</taxon>
        <taxon>Bolidophyceae</taxon>
        <taxon>Parmales</taxon>
        <taxon>Triparmaceae</taxon>
        <taxon>Triparma</taxon>
    </lineage>
</organism>
<dbReference type="Pfam" id="PF11789">
    <property type="entry name" value="zf-Nse"/>
    <property type="match status" value="1"/>
</dbReference>
<feature type="compositionally biased region" description="Basic and acidic residues" evidence="11">
    <location>
        <begin position="251"/>
        <end position="260"/>
    </location>
</feature>
<dbReference type="GO" id="GO:0061665">
    <property type="term" value="F:SUMO ligase activity"/>
    <property type="evidence" value="ECO:0007669"/>
    <property type="project" value="TreeGrafter"/>
</dbReference>
<dbReference type="EMBL" id="BRYA01000281">
    <property type="protein sequence ID" value="GMI46111.1"/>
    <property type="molecule type" value="Genomic_DNA"/>
</dbReference>
<evidence type="ECO:0000256" key="11">
    <source>
        <dbReference type="SAM" id="MobiDB-lite"/>
    </source>
</evidence>
<dbReference type="OrthoDB" id="26899at2759"/>
<evidence type="ECO:0000256" key="7">
    <source>
        <dbReference type="ARBA" id="ARBA00022786"/>
    </source>
</evidence>
<dbReference type="Proteomes" id="UP001165065">
    <property type="component" value="Unassembled WGS sequence"/>
</dbReference>
<evidence type="ECO:0000259" key="12">
    <source>
        <dbReference type="PROSITE" id="PS51044"/>
    </source>
</evidence>
<evidence type="ECO:0000256" key="8">
    <source>
        <dbReference type="ARBA" id="ARBA00022833"/>
    </source>
</evidence>
<dbReference type="CDD" id="cd16651">
    <property type="entry name" value="SPL-RING_NSE2"/>
    <property type="match status" value="1"/>
</dbReference>
<evidence type="ECO:0000256" key="9">
    <source>
        <dbReference type="ARBA" id="ARBA00023242"/>
    </source>
</evidence>
<keyword evidence="14" id="KW-1185">Reference proteome</keyword>
<comment type="similarity">
    <text evidence="3">Belongs to the NSE2 family.</text>
</comment>